<dbReference type="GO" id="GO:0004725">
    <property type="term" value="F:protein tyrosine phosphatase activity"/>
    <property type="evidence" value="ECO:0007669"/>
    <property type="project" value="UniProtKB-EC"/>
</dbReference>
<protein>
    <recommendedName>
        <fullName evidence="2">protein-tyrosine-phosphatase</fullName>
        <ecNumber evidence="2">3.1.3.48</ecNumber>
    </recommendedName>
</protein>
<keyword evidence="7" id="KW-0812">Transmembrane</keyword>
<evidence type="ECO:0000256" key="7">
    <source>
        <dbReference type="SAM" id="Phobius"/>
    </source>
</evidence>
<dbReference type="PROSITE" id="PS00383">
    <property type="entry name" value="TYR_PHOSPHATASE_1"/>
    <property type="match status" value="1"/>
</dbReference>
<dbReference type="SMART" id="SM00194">
    <property type="entry name" value="PTPc"/>
    <property type="match status" value="1"/>
</dbReference>
<dbReference type="InterPro" id="IPR008979">
    <property type="entry name" value="Galactose-bd-like_sf"/>
</dbReference>
<evidence type="ECO:0000259" key="8">
    <source>
        <dbReference type="PROSITE" id="PS50055"/>
    </source>
</evidence>
<dbReference type="AlphaFoldDB" id="A0A9D4KQQ6"/>
<reference evidence="10" key="2">
    <citation type="submission" date="2020-11" db="EMBL/GenBank/DDBJ databases">
        <authorList>
            <person name="McCartney M.A."/>
            <person name="Auch B."/>
            <person name="Kono T."/>
            <person name="Mallez S."/>
            <person name="Becker A."/>
            <person name="Gohl D.M."/>
            <person name="Silverstein K.A.T."/>
            <person name="Koren S."/>
            <person name="Bechman K.B."/>
            <person name="Herman A."/>
            <person name="Abrahante J.E."/>
            <person name="Garbe J."/>
        </authorList>
    </citation>
    <scope>NUCLEOTIDE SEQUENCE</scope>
    <source>
        <strain evidence="10">Duluth1</strain>
        <tissue evidence="10">Whole animal</tissue>
    </source>
</reference>
<comment type="catalytic activity">
    <reaction evidence="5">
        <text>O-phospho-L-tyrosyl-[protein] + H2O = L-tyrosyl-[protein] + phosphate</text>
        <dbReference type="Rhea" id="RHEA:10684"/>
        <dbReference type="Rhea" id="RHEA-COMP:10136"/>
        <dbReference type="Rhea" id="RHEA-COMP:20101"/>
        <dbReference type="ChEBI" id="CHEBI:15377"/>
        <dbReference type="ChEBI" id="CHEBI:43474"/>
        <dbReference type="ChEBI" id="CHEBI:46858"/>
        <dbReference type="ChEBI" id="CHEBI:61978"/>
        <dbReference type="EC" id="3.1.3.48"/>
    </reaction>
</comment>
<evidence type="ECO:0000256" key="5">
    <source>
        <dbReference type="ARBA" id="ARBA00051722"/>
    </source>
</evidence>
<dbReference type="PANTHER" id="PTHR19134">
    <property type="entry name" value="RECEPTOR-TYPE TYROSINE-PROTEIN PHOSPHATASE"/>
    <property type="match status" value="1"/>
</dbReference>
<keyword evidence="6" id="KW-0175">Coiled coil</keyword>
<dbReference type="InterPro" id="IPR000242">
    <property type="entry name" value="PTP_cat"/>
</dbReference>
<dbReference type="CDD" id="cd00047">
    <property type="entry name" value="PTPc"/>
    <property type="match status" value="1"/>
</dbReference>
<proteinExistence type="inferred from homology"/>
<dbReference type="InterPro" id="IPR009030">
    <property type="entry name" value="Growth_fac_rcpt_cys_sf"/>
</dbReference>
<dbReference type="Proteomes" id="UP000828390">
    <property type="component" value="Unassembled WGS sequence"/>
</dbReference>
<dbReference type="InterPro" id="IPR000387">
    <property type="entry name" value="Tyr_Pase_dom"/>
</dbReference>
<dbReference type="Pfam" id="PF00102">
    <property type="entry name" value="Y_phosphatase"/>
    <property type="match status" value="2"/>
</dbReference>
<organism evidence="10 11">
    <name type="scientific">Dreissena polymorpha</name>
    <name type="common">Zebra mussel</name>
    <name type="synonym">Mytilus polymorpha</name>
    <dbReference type="NCBI Taxonomy" id="45954"/>
    <lineage>
        <taxon>Eukaryota</taxon>
        <taxon>Metazoa</taxon>
        <taxon>Spiralia</taxon>
        <taxon>Lophotrochozoa</taxon>
        <taxon>Mollusca</taxon>
        <taxon>Bivalvia</taxon>
        <taxon>Autobranchia</taxon>
        <taxon>Heteroconchia</taxon>
        <taxon>Euheterodonta</taxon>
        <taxon>Imparidentia</taxon>
        <taxon>Neoheterodontei</taxon>
        <taxon>Myida</taxon>
        <taxon>Dreissenoidea</taxon>
        <taxon>Dreissenidae</taxon>
        <taxon>Dreissena</taxon>
    </lineage>
</organism>
<feature type="transmembrane region" description="Helical" evidence="7">
    <location>
        <begin position="319"/>
        <end position="343"/>
    </location>
</feature>
<dbReference type="PANTHER" id="PTHR19134:SF562">
    <property type="entry name" value="PROTEIN-TYROSINE-PHOSPHATASE"/>
    <property type="match status" value="1"/>
</dbReference>
<name>A0A9D4KQQ6_DREPO</name>
<keyword evidence="3" id="KW-0378">Hydrolase</keyword>
<dbReference type="SMART" id="SM00404">
    <property type="entry name" value="PTPc_motif"/>
    <property type="match status" value="2"/>
</dbReference>
<gene>
    <name evidence="10" type="ORF">DPMN_117151</name>
</gene>
<accession>A0A9D4KQQ6</accession>
<dbReference type="InterPro" id="IPR016130">
    <property type="entry name" value="Tyr_Pase_AS"/>
</dbReference>
<evidence type="ECO:0000256" key="4">
    <source>
        <dbReference type="ARBA" id="ARBA00022912"/>
    </source>
</evidence>
<sequence>MRGPIIKKLLSTNQLTSVVYLVQIRIPNSHITVTSNGTSWKDSKKSKDWTADKVKDGIENNQGSADDCGCCAALQRPAWVQLTLDKTYIVEEIVVLGRTDIVTTQFDNIKLSLGRQNKSHQDGALNIQNRSARAILAPPSELDVVRVSGGTGQDIDTYMTICEIMIYRQADCLPGKYSVNCSKECHCLSGPCESVTGNCVTATCKDGWRGLACNETCDQGLFGLNCSSECHCLHGANCNHVVGNCSNEQCEPGWTNSNCSVACKHGFYGPSCSMECHCDKCHPVNGSCVMSLQCHAGYRMENGFCKPHEQIGGSTTFNAIGVVSGCIVAVVIIIGITFLTVYYRRQQLHAAKGYSKLSLPDQIEARFNNGFDHINRTNDGKNVLVQDKAEVASKNVCRLFSGKENLVPCGDNDYYSFRTPLGVGIKIHELWDYIHEKCQSSTFFEEEFKKFRCGLIHKHDVASSEENRGKTRYKQMYAYDHNRVPLTKEIDGDSEYINASYIHGFEKAKKFIASQGTTEKNLVDFWSMIWQQRVDKIVMLTNLIEMGTMKCLQYWPEELNSVCKYGRIDVKYIDVEEMFDYNIRTFTIKKGHDARLVKQFHFKSWPDKGVPDTAWCLVDFWRAVNTQEEHQSPILVHCSAGVGRTGTFIALDNLISQAQIESCVRPFQIVEALREQRVSMVQTKEQYAYLHEAVAEALLVGTHHVMKRQFESVHRFMNAKDSISTITRLEKQLELLKQSVESRERHLQLGARPEAEYGNSGPHVTEIDVYRPQQQRKSEPPDEINIHTFNGLTGTIVLRKPNEQQLPMFWSRLKKLGSKTLIDLASGDIELKHLLINRKDGTHALKGPSAIKEEHKNGFIEITYSMTNETFRDKTIKHFVLSSWKEVDIPTDKKPLLEMIGAVYTWQSELTEDTPILILDSCGYRKCGVVAVLLNEIYRILEQNGRINIVQSVKTMVHENSLLIRSKACLHDTLAL</sequence>
<keyword evidence="7" id="KW-0472">Membrane</keyword>
<comment type="caution">
    <text evidence="10">The sequence shown here is derived from an EMBL/GenBank/DDBJ whole genome shotgun (WGS) entry which is preliminary data.</text>
</comment>
<evidence type="ECO:0000313" key="11">
    <source>
        <dbReference type="Proteomes" id="UP000828390"/>
    </source>
</evidence>
<dbReference type="SUPFAM" id="SSF49785">
    <property type="entry name" value="Galactose-binding domain-like"/>
    <property type="match status" value="1"/>
</dbReference>
<evidence type="ECO:0000259" key="9">
    <source>
        <dbReference type="PROSITE" id="PS50056"/>
    </source>
</evidence>
<feature type="coiled-coil region" evidence="6">
    <location>
        <begin position="719"/>
        <end position="746"/>
    </location>
</feature>
<dbReference type="Gene3D" id="2.60.120.260">
    <property type="entry name" value="Galactose-binding domain-like"/>
    <property type="match status" value="1"/>
</dbReference>
<dbReference type="InterPro" id="IPR003595">
    <property type="entry name" value="Tyr_Pase_cat"/>
</dbReference>
<reference evidence="10" key="1">
    <citation type="journal article" date="2019" name="bioRxiv">
        <title>The Genome of the Zebra Mussel, Dreissena polymorpha: A Resource for Invasive Species Research.</title>
        <authorList>
            <person name="McCartney M.A."/>
            <person name="Auch B."/>
            <person name="Kono T."/>
            <person name="Mallez S."/>
            <person name="Zhang Y."/>
            <person name="Obille A."/>
            <person name="Becker A."/>
            <person name="Abrahante J.E."/>
            <person name="Garbe J."/>
            <person name="Badalamenti J.P."/>
            <person name="Herman A."/>
            <person name="Mangelson H."/>
            <person name="Liachko I."/>
            <person name="Sullivan S."/>
            <person name="Sone E.D."/>
            <person name="Koren S."/>
            <person name="Silverstein K.A.T."/>
            <person name="Beckman K.B."/>
            <person name="Gohl D.M."/>
        </authorList>
    </citation>
    <scope>NUCLEOTIDE SEQUENCE</scope>
    <source>
        <strain evidence="10">Duluth1</strain>
        <tissue evidence="10">Whole animal</tissue>
    </source>
</reference>
<dbReference type="InterPro" id="IPR029021">
    <property type="entry name" value="Prot-tyrosine_phosphatase-like"/>
</dbReference>
<dbReference type="PROSITE" id="PS50055">
    <property type="entry name" value="TYR_PHOSPHATASE_PTP"/>
    <property type="match status" value="2"/>
</dbReference>
<evidence type="ECO:0000313" key="10">
    <source>
        <dbReference type="EMBL" id="KAH3843627.1"/>
    </source>
</evidence>
<dbReference type="EMBL" id="JAIWYP010000004">
    <property type="protein sequence ID" value="KAH3843627.1"/>
    <property type="molecule type" value="Genomic_DNA"/>
</dbReference>
<feature type="domain" description="Tyrosine-protein phosphatase" evidence="8">
    <location>
        <begin position="729"/>
        <end position="966"/>
    </location>
</feature>
<keyword evidence="11" id="KW-1185">Reference proteome</keyword>
<dbReference type="Gene3D" id="3.90.190.10">
    <property type="entry name" value="Protein tyrosine phosphatase superfamily"/>
    <property type="match status" value="2"/>
</dbReference>
<keyword evidence="4" id="KW-0904">Protein phosphatase</keyword>
<evidence type="ECO:0000256" key="6">
    <source>
        <dbReference type="SAM" id="Coils"/>
    </source>
</evidence>
<dbReference type="SUPFAM" id="SSF57184">
    <property type="entry name" value="Growth factor receptor domain"/>
    <property type="match status" value="1"/>
</dbReference>
<dbReference type="SUPFAM" id="SSF52799">
    <property type="entry name" value="(Phosphotyrosine protein) phosphatases II"/>
    <property type="match status" value="2"/>
</dbReference>
<keyword evidence="7" id="KW-1133">Transmembrane helix</keyword>
<dbReference type="Gene3D" id="2.170.300.10">
    <property type="entry name" value="Tie2 ligand-binding domain superfamily"/>
    <property type="match status" value="2"/>
</dbReference>
<dbReference type="FunFam" id="3.90.190.10:FF:000102">
    <property type="entry name" value="Receptor-type tyrosine-protein phosphatase"/>
    <property type="match status" value="1"/>
</dbReference>
<evidence type="ECO:0000256" key="3">
    <source>
        <dbReference type="ARBA" id="ARBA00022801"/>
    </source>
</evidence>
<evidence type="ECO:0000256" key="2">
    <source>
        <dbReference type="ARBA" id="ARBA00013064"/>
    </source>
</evidence>
<dbReference type="PRINTS" id="PR00700">
    <property type="entry name" value="PRTYPHPHTASE"/>
</dbReference>
<dbReference type="InterPro" id="IPR050348">
    <property type="entry name" value="Protein-Tyr_Phosphatase"/>
</dbReference>
<evidence type="ECO:0000256" key="1">
    <source>
        <dbReference type="ARBA" id="ARBA00009580"/>
    </source>
</evidence>
<feature type="domain" description="Tyrosine-protein phosphatase" evidence="8">
    <location>
        <begin position="444"/>
        <end position="697"/>
    </location>
</feature>
<feature type="domain" description="Tyrosine specific protein phosphatases" evidence="9">
    <location>
        <begin position="618"/>
        <end position="688"/>
    </location>
</feature>
<dbReference type="EC" id="3.1.3.48" evidence="2"/>
<dbReference type="PROSITE" id="PS50056">
    <property type="entry name" value="TYR_PHOSPHATASE_2"/>
    <property type="match status" value="1"/>
</dbReference>
<comment type="similarity">
    <text evidence="1">Belongs to the protein-tyrosine phosphatase family.</text>
</comment>